<evidence type="ECO:0000256" key="4">
    <source>
        <dbReference type="ARBA" id="ARBA00022982"/>
    </source>
</evidence>
<keyword evidence="5 6" id="KW-0408">Iron</keyword>
<keyword evidence="9" id="KW-1185">Reference proteome</keyword>
<dbReference type="Gene3D" id="1.10.760.10">
    <property type="entry name" value="Cytochrome c-like domain"/>
    <property type="match status" value="2"/>
</dbReference>
<gene>
    <name evidence="8" type="ORF">SAMN05421783_102106</name>
</gene>
<dbReference type="SUPFAM" id="SSF46626">
    <property type="entry name" value="Cytochrome c"/>
    <property type="match status" value="2"/>
</dbReference>
<accession>A0A1H2RNA8</accession>
<evidence type="ECO:0000259" key="7">
    <source>
        <dbReference type="PROSITE" id="PS51007"/>
    </source>
</evidence>
<evidence type="ECO:0000256" key="1">
    <source>
        <dbReference type="ARBA" id="ARBA00022448"/>
    </source>
</evidence>
<evidence type="ECO:0000256" key="3">
    <source>
        <dbReference type="ARBA" id="ARBA00022723"/>
    </source>
</evidence>
<evidence type="ECO:0000313" key="9">
    <source>
        <dbReference type="Proteomes" id="UP000198816"/>
    </source>
</evidence>
<dbReference type="AlphaFoldDB" id="A0A1H2RNA8"/>
<dbReference type="InterPro" id="IPR009056">
    <property type="entry name" value="Cyt_c-like_dom"/>
</dbReference>
<dbReference type="GO" id="GO:0020037">
    <property type="term" value="F:heme binding"/>
    <property type="evidence" value="ECO:0007669"/>
    <property type="project" value="InterPro"/>
</dbReference>
<organism evidence="8 9">
    <name type="scientific">Thiocapsa roseopersicina</name>
    <dbReference type="NCBI Taxonomy" id="1058"/>
    <lineage>
        <taxon>Bacteria</taxon>
        <taxon>Pseudomonadati</taxon>
        <taxon>Pseudomonadota</taxon>
        <taxon>Gammaproteobacteria</taxon>
        <taxon>Chromatiales</taxon>
        <taxon>Chromatiaceae</taxon>
        <taxon>Thiocapsa</taxon>
    </lineage>
</organism>
<sequence>MPRPTWSRALCVGLLIGTFPSLPLHAEEIRSESMLANTCAGCHGTLGASAGEVMPTIGGLDKGYLVEVLTDYKTGRRPSTIMGRIMLGYGDQEINAIASFYAAQPWVSTDRVAVADQLAEAPALHERYCESCHQDGGRSQDKESPRMAGQWAGYLQYAMQACRDGERCHPRKMRNRVADLSDAEIAALAHFYESQK</sequence>
<evidence type="ECO:0000313" key="8">
    <source>
        <dbReference type="EMBL" id="SDW20946.1"/>
    </source>
</evidence>
<dbReference type="RefSeq" id="WP_093028080.1">
    <property type="nucleotide sequence ID" value="NZ_FNNZ01000002.1"/>
</dbReference>
<evidence type="ECO:0000256" key="2">
    <source>
        <dbReference type="ARBA" id="ARBA00022617"/>
    </source>
</evidence>
<dbReference type="PANTHER" id="PTHR33751">
    <property type="entry name" value="CBB3-TYPE CYTOCHROME C OXIDASE SUBUNIT FIXP"/>
    <property type="match status" value="1"/>
</dbReference>
<keyword evidence="3 6" id="KW-0479">Metal-binding</keyword>
<dbReference type="GO" id="GO:0009055">
    <property type="term" value="F:electron transfer activity"/>
    <property type="evidence" value="ECO:0007669"/>
    <property type="project" value="InterPro"/>
</dbReference>
<dbReference type="EMBL" id="FNNZ01000002">
    <property type="protein sequence ID" value="SDW20946.1"/>
    <property type="molecule type" value="Genomic_DNA"/>
</dbReference>
<protein>
    <submittedName>
        <fullName evidence="8">Cytochrome subunit of sulfide dehydrogenase</fullName>
    </submittedName>
</protein>
<dbReference type="PANTHER" id="PTHR33751:SF9">
    <property type="entry name" value="CYTOCHROME C4"/>
    <property type="match status" value="1"/>
</dbReference>
<keyword evidence="4" id="KW-0249">Electron transport</keyword>
<keyword evidence="2 6" id="KW-0349">Heme</keyword>
<evidence type="ECO:0000256" key="6">
    <source>
        <dbReference type="PROSITE-ProRule" id="PRU00433"/>
    </source>
</evidence>
<evidence type="ECO:0000256" key="5">
    <source>
        <dbReference type="ARBA" id="ARBA00023004"/>
    </source>
</evidence>
<dbReference type="OrthoDB" id="188778at2"/>
<name>A0A1H2RNA8_THIRO</name>
<dbReference type="GO" id="GO:0046872">
    <property type="term" value="F:metal ion binding"/>
    <property type="evidence" value="ECO:0007669"/>
    <property type="project" value="UniProtKB-KW"/>
</dbReference>
<feature type="domain" description="Cytochrome c" evidence="7">
    <location>
        <begin position="26"/>
        <end position="105"/>
    </location>
</feature>
<dbReference type="Pfam" id="PF00034">
    <property type="entry name" value="Cytochrom_C"/>
    <property type="match status" value="1"/>
</dbReference>
<dbReference type="STRING" id="1058.SAMN05421783_102106"/>
<dbReference type="Pfam" id="PF13442">
    <property type="entry name" value="Cytochrome_CBB3"/>
    <property type="match status" value="1"/>
</dbReference>
<keyword evidence="1" id="KW-0813">Transport</keyword>
<reference evidence="9" key="1">
    <citation type="submission" date="2016-10" db="EMBL/GenBank/DDBJ databases">
        <authorList>
            <person name="Varghese N."/>
            <person name="Submissions S."/>
        </authorList>
    </citation>
    <scope>NUCLEOTIDE SEQUENCE [LARGE SCALE GENOMIC DNA]</scope>
    <source>
        <strain evidence="9">DSM 217</strain>
    </source>
</reference>
<dbReference type="Proteomes" id="UP000198816">
    <property type="component" value="Unassembled WGS sequence"/>
</dbReference>
<proteinExistence type="predicted"/>
<dbReference type="InterPro" id="IPR050597">
    <property type="entry name" value="Cytochrome_c_Oxidase_Subunit"/>
</dbReference>
<dbReference type="PROSITE" id="PS51007">
    <property type="entry name" value="CYTC"/>
    <property type="match status" value="1"/>
</dbReference>
<dbReference type="InterPro" id="IPR036909">
    <property type="entry name" value="Cyt_c-like_dom_sf"/>
</dbReference>